<dbReference type="EMBL" id="JAANQT010000028">
    <property type="protein sequence ID" value="KAG1315680.1"/>
    <property type="molecule type" value="Genomic_DNA"/>
</dbReference>
<feature type="region of interest" description="Disordered" evidence="1">
    <location>
        <begin position="358"/>
        <end position="467"/>
    </location>
</feature>
<dbReference type="GO" id="GO:0031146">
    <property type="term" value="P:SCF-dependent proteasomal ubiquitin-dependent protein catabolic process"/>
    <property type="evidence" value="ECO:0007669"/>
    <property type="project" value="TreeGrafter"/>
</dbReference>
<name>A0A9P6XKD0_RHIOR</name>
<accession>A0A9P6XKD0</accession>
<organism evidence="3 4">
    <name type="scientific">Rhizopus oryzae</name>
    <name type="common">Mucormycosis agent</name>
    <name type="synonym">Rhizopus arrhizus var. delemar</name>
    <dbReference type="NCBI Taxonomy" id="64495"/>
    <lineage>
        <taxon>Eukaryota</taxon>
        <taxon>Fungi</taxon>
        <taxon>Fungi incertae sedis</taxon>
        <taxon>Mucoromycota</taxon>
        <taxon>Mucoromycotina</taxon>
        <taxon>Mucoromycetes</taxon>
        <taxon>Mucorales</taxon>
        <taxon>Mucorineae</taxon>
        <taxon>Rhizopodaceae</taxon>
        <taxon>Rhizopus</taxon>
    </lineage>
</organism>
<dbReference type="InterPro" id="IPR006553">
    <property type="entry name" value="Leu-rich_rpt_Cys-con_subtyp"/>
</dbReference>
<feature type="compositionally biased region" description="Low complexity" evidence="1">
    <location>
        <begin position="367"/>
        <end position="385"/>
    </location>
</feature>
<reference evidence="3" key="1">
    <citation type="journal article" date="2020" name="Microb. Genom.">
        <title>Genetic diversity of clinical and environmental Mucorales isolates obtained from an investigation of mucormycosis cases among solid organ transplant recipients.</title>
        <authorList>
            <person name="Nguyen M.H."/>
            <person name="Kaul D."/>
            <person name="Muto C."/>
            <person name="Cheng S.J."/>
            <person name="Richter R.A."/>
            <person name="Bruno V.M."/>
            <person name="Liu G."/>
            <person name="Beyhan S."/>
            <person name="Sundermann A.J."/>
            <person name="Mounaud S."/>
            <person name="Pasculle A.W."/>
            <person name="Nierman W.C."/>
            <person name="Driscoll E."/>
            <person name="Cumbie R."/>
            <person name="Clancy C.J."/>
            <person name="Dupont C.L."/>
        </authorList>
    </citation>
    <scope>NUCLEOTIDE SEQUENCE</scope>
    <source>
        <strain evidence="3">GL11</strain>
    </source>
</reference>
<dbReference type="PANTHER" id="PTHR13318">
    <property type="entry name" value="PARTNER OF PAIRED, ISOFORM B-RELATED"/>
    <property type="match status" value="1"/>
</dbReference>
<feature type="compositionally biased region" description="Acidic residues" evidence="1">
    <location>
        <begin position="412"/>
        <end position="426"/>
    </location>
</feature>
<evidence type="ECO:0000256" key="1">
    <source>
        <dbReference type="SAM" id="MobiDB-lite"/>
    </source>
</evidence>
<dbReference type="AlphaFoldDB" id="A0A9P6XKD0"/>
<dbReference type="InterPro" id="IPR001005">
    <property type="entry name" value="SANT/Myb"/>
</dbReference>
<dbReference type="GO" id="GO:0019005">
    <property type="term" value="C:SCF ubiquitin ligase complex"/>
    <property type="evidence" value="ECO:0007669"/>
    <property type="project" value="TreeGrafter"/>
</dbReference>
<dbReference type="InterPro" id="IPR032675">
    <property type="entry name" value="LRR_dom_sf"/>
</dbReference>
<sequence length="949" mass="109870">MVRSKKQATPEVERLVSKFFKEDGHQVQKQKTPWKQVSIPDSIQVSPLLTKLRQLTLQFKEDTNEEESNFKIDLAENEKIETVRKENMFGEEVTESEMDIIQKRVALQQRQFQEFEKREYKRKSIKIKGVYDYLSDEEISEMLVDCSHDEEEVIVRLTQPTYLLDIRRTIATKHAPEVEVSHNAMSEEQLTAYKQLLKKRSETLKKTTNDSAKKQYRMCGRLSLDEAIRQAQDNQDKLDKAFEGWSQARIRAYSMINENPNSYYYRFNAPGEEQRKGQWNAEERKLFFQRLNEVGANGQWGIFSMTIPGRVGYQCSNFYRLLVETNEIQDPNYVLDEKGKAHYLFDKKTADGNVEKTFRTHNKHGGTTVSSSSYSSSSSTATTTTTRKRVRAAPVVADKKKKKKRRTRGWNSDDDDEEDDFEDYNDDSGTFTMSMRTTRRTRHQEPIQEETQEEQLDEEEKEDVNLDNPLPGFLDPITLEEVVKPAISRYGHVMGYDSWVRCLTNWEGKKNICPLTKKPLTKRDLAEIASILCSLVDTKDLFSLALTCRILYRFSCERLWRTLNPTSLRTLRKIKNTLDNNTAYNKLVWKFKWSATREEINLERLFFKSFLFPNLRELEFSNAATQDHIIHPMIAACSRSLRSLNLSQCYCLSSDVLRPLMTIQGNQLQSLVLYGCGKIDPRLMVDIIQRHAGTLHCIRLTDINDAILEAIGGCGELCDLGLEHCVNLSSTALTRYFRQAQRLTHLRMRDISQLTSHHLRYVAESSKTLIHFDMSECNQVNSSDGFFRLATECTSLETLLLAYQTGVTNQAMQLFLSHCPSLKHVDVSGCRLLTDHAFLFNSDLQLETLNISGLDLLTSDSIQQLLTKLTHLKELCLGVTYDLDEADRILSIINRQESKFFIDVERYYTICRIIHPLPLVQRMITHRQPRLLLDISLPSTSTWNLPTFQ</sequence>
<dbReference type="SUPFAM" id="SSF52047">
    <property type="entry name" value="RNI-like"/>
    <property type="match status" value="1"/>
</dbReference>
<dbReference type="Gene3D" id="3.80.10.10">
    <property type="entry name" value="Ribonuclease Inhibitor"/>
    <property type="match status" value="2"/>
</dbReference>
<gene>
    <name evidence="3" type="ORF">G6F64_000468</name>
</gene>
<dbReference type="PANTHER" id="PTHR13318:SF190">
    <property type="entry name" value="PARTNER OF PAIRED, ISOFORM B"/>
    <property type="match status" value="1"/>
</dbReference>
<evidence type="ECO:0000313" key="4">
    <source>
        <dbReference type="Proteomes" id="UP000716291"/>
    </source>
</evidence>
<dbReference type="Proteomes" id="UP000716291">
    <property type="component" value="Unassembled WGS sequence"/>
</dbReference>
<dbReference type="OrthoDB" id="6781668at2759"/>
<protein>
    <recommendedName>
        <fullName evidence="2">Myb-like domain-containing protein</fullName>
    </recommendedName>
</protein>
<keyword evidence="4" id="KW-1185">Reference proteome</keyword>
<evidence type="ECO:0000259" key="2">
    <source>
        <dbReference type="PROSITE" id="PS50090"/>
    </source>
</evidence>
<dbReference type="InterPro" id="IPR009057">
    <property type="entry name" value="Homeodomain-like_sf"/>
</dbReference>
<comment type="caution">
    <text evidence="3">The sequence shown here is derived from an EMBL/GenBank/DDBJ whole genome shotgun (WGS) entry which is preliminary data.</text>
</comment>
<dbReference type="SMART" id="SM00367">
    <property type="entry name" value="LRR_CC"/>
    <property type="match status" value="7"/>
</dbReference>
<dbReference type="PROSITE" id="PS50090">
    <property type="entry name" value="MYB_LIKE"/>
    <property type="match status" value="1"/>
</dbReference>
<feature type="compositionally biased region" description="Basic residues" evidence="1">
    <location>
        <begin position="399"/>
        <end position="408"/>
    </location>
</feature>
<feature type="compositionally biased region" description="Acidic residues" evidence="1">
    <location>
        <begin position="447"/>
        <end position="462"/>
    </location>
</feature>
<dbReference type="Gene3D" id="3.30.40.10">
    <property type="entry name" value="Zinc/RING finger domain, C3HC4 (zinc finger)"/>
    <property type="match status" value="1"/>
</dbReference>
<proteinExistence type="predicted"/>
<dbReference type="InterPro" id="IPR013083">
    <property type="entry name" value="Znf_RING/FYVE/PHD"/>
</dbReference>
<evidence type="ECO:0000313" key="3">
    <source>
        <dbReference type="EMBL" id="KAG1315680.1"/>
    </source>
</evidence>
<dbReference type="SUPFAM" id="SSF57850">
    <property type="entry name" value="RING/U-box"/>
    <property type="match status" value="1"/>
</dbReference>
<feature type="domain" description="Myb-like" evidence="2">
    <location>
        <begin position="271"/>
        <end position="323"/>
    </location>
</feature>
<dbReference type="SUPFAM" id="SSF46689">
    <property type="entry name" value="Homeodomain-like"/>
    <property type="match status" value="1"/>
</dbReference>